<dbReference type="AlphaFoldDB" id="A0AAW5TEF6"/>
<evidence type="ECO:0000313" key="2">
    <source>
        <dbReference type="EMBL" id="MCW1073556.1"/>
    </source>
</evidence>
<dbReference type="Proteomes" id="UP001208853">
    <property type="component" value="Unassembled WGS sequence"/>
</dbReference>
<dbReference type="EMBL" id="JAPAIK010000303">
    <property type="protein sequence ID" value="MCW1073556.1"/>
    <property type="molecule type" value="Genomic_DNA"/>
</dbReference>
<reference evidence="2" key="1">
    <citation type="submission" date="2022-10" db="EMBL/GenBank/DDBJ databases">
        <title>Comparative genomic study of S. anginosus.</title>
        <authorList>
            <person name="Prasad A."/>
            <person name="Ene A."/>
            <person name="Jablonska S."/>
            <person name="Du J."/>
            <person name="Wolfe A.J."/>
            <person name="Putonti C."/>
        </authorList>
    </citation>
    <scope>NUCLEOTIDE SEQUENCE</scope>
    <source>
        <strain evidence="2">UMB6888</strain>
    </source>
</reference>
<proteinExistence type="predicted"/>
<accession>A0AAW5TEF6</accession>
<sequence length="81" mass="8134">MGRYRPATAGAGTSGLGATGVGTTAQLPAQAATATLTATRPAAPARRRGGILNAIIGVIGELLITAGIVVGLFIVWQVYWT</sequence>
<keyword evidence="1" id="KW-0472">Membrane</keyword>
<gene>
    <name evidence="2" type="ORF">OJ930_11305</name>
</gene>
<feature type="non-terminal residue" evidence="2">
    <location>
        <position position="81"/>
    </location>
</feature>
<keyword evidence="1" id="KW-0812">Transmembrane</keyword>
<name>A0AAW5TEF6_STRAP</name>
<protein>
    <submittedName>
        <fullName evidence="2">Uncharacterized protein</fullName>
    </submittedName>
</protein>
<keyword evidence="1" id="KW-1133">Transmembrane helix</keyword>
<evidence type="ECO:0000256" key="1">
    <source>
        <dbReference type="SAM" id="Phobius"/>
    </source>
</evidence>
<feature type="transmembrane region" description="Helical" evidence="1">
    <location>
        <begin position="50"/>
        <end position="79"/>
    </location>
</feature>
<organism evidence="2 3">
    <name type="scientific">Streptococcus anginosus</name>
    <dbReference type="NCBI Taxonomy" id="1328"/>
    <lineage>
        <taxon>Bacteria</taxon>
        <taxon>Bacillati</taxon>
        <taxon>Bacillota</taxon>
        <taxon>Bacilli</taxon>
        <taxon>Lactobacillales</taxon>
        <taxon>Streptococcaceae</taxon>
        <taxon>Streptococcus</taxon>
        <taxon>Streptococcus anginosus group</taxon>
    </lineage>
</organism>
<comment type="caution">
    <text evidence="2">The sequence shown here is derived from an EMBL/GenBank/DDBJ whole genome shotgun (WGS) entry which is preliminary data.</text>
</comment>
<evidence type="ECO:0000313" key="3">
    <source>
        <dbReference type="Proteomes" id="UP001208853"/>
    </source>
</evidence>